<evidence type="ECO:0000256" key="3">
    <source>
        <dbReference type="ARBA" id="ARBA00022598"/>
    </source>
</evidence>
<dbReference type="Proteomes" id="UP000294743">
    <property type="component" value="Unassembled WGS sequence"/>
</dbReference>
<dbReference type="CDD" id="cd01992">
    <property type="entry name" value="TilS_N"/>
    <property type="match status" value="1"/>
</dbReference>
<keyword evidence="5 8" id="KW-0547">Nucleotide-binding</keyword>
<dbReference type="NCBIfam" id="TIGR02433">
    <property type="entry name" value="lysidine_TilS_C"/>
    <property type="match status" value="1"/>
</dbReference>
<dbReference type="RefSeq" id="WP_134170881.1">
    <property type="nucleotide sequence ID" value="NZ_SODD01000043.1"/>
</dbReference>
<keyword evidence="2 8" id="KW-0963">Cytoplasm</keyword>
<proteinExistence type="inferred from homology"/>
<comment type="domain">
    <text evidence="8">The N-terminal region contains the highly conserved SGGXDS motif, predicted to be a P-loop motif involved in ATP binding.</text>
</comment>
<dbReference type="Gene3D" id="3.40.50.620">
    <property type="entry name" value="HUPs"/>
    <property type="match status" value="1"/>
</dbReference>
<feature type="binding site" evidence="8">
    <location>
        <begin position="13"/>
        <end position="18"/>
    </location>
    <ligand>
        <name>ATP</name>
        <dbReference type="ChEBI" id="CHEBI:30616"/>
    </ligand>
</feature>
<dbReference type="NCBIfam" id="TIGR02432">
    <property type="entry name" value="lysidine_TilS_N"/>
    <property type="match status" value="1"/>
</dbReference>
<dbReference type="InterPro" id="IPR012796">
    <property type="entry name" value="Lysidine-tRNA-synth_C"/>
</dbReference>
<organism evidence="10 11">
    <name type="scientific">Breznakia blatticola</name>
    <dbReference type="NCBI Taxonomy" id="1754012"/>
    <lineage>
        <taxon>Bacteria</taxon>
        <taxon>Bacillati</taxon>
        <taxon>Bacillota</taxon>
        <taxon>Erysipelotrichia</taxon>
        <taxon>Erysipelotrichales</taxon>
        <taxon>Erysipelotrichaceae</taxon>
        <taxon>Breznakia</taxon>
    </lineage>
</organism>
<evidence type="ECO:0000313" key="10">
    <source>
        <dbReference type="EMBL" id="TDW13218.1"/>
    </source>
</evidence>
<dbReference type="InterPro" id="IPR011063">
    <property type="entry name" value="TilS/TtcA_N"/>
</dbReference>
<evidence type="ECO:0000256" key="1">
    <source>
        <dbReference type="ARBA" id="ARBA00004496"/>
    </source>
</evidence>
<dbReference type="PANTHER" id="PTHR43033:SF1">
    <property type="entry name" value="TRNA(ILE)-LYSIDINE SYNTHASE-RELATED"/>
    <property type="match status" value="1"/>
</dbReference>
<dbReference type="SUPFAM" id="SSF56037">
    <property type="entry name" value="PheT/TilS domain"/>
    <property type="match status" value="1"/>
</dbReference>
<dbReference type="Pfam" id="PF11734">
    <property type="entry name" value="TilS_C"/>
    <property type="match status" value="1"/>
</dbReference>
<dbReference type="GO" id="GO:0032267">
    <property type="term" value="F:tRNA(Ile)-lysidine synthase activity"/>
    <property type="evidence" value="ECO:0007669"/>
    <property type="project" value="UniProtKB-EC"/>
</dbReference>
<evidence type="ECO:0000256" key="5">
    <source>
        <dbReference type="ARBA" id="ARBA00022741"/>
    </source>
</evidence>
<dbReference type="AlphaFoldDB" id="A0A4R7ZAE3"/>
<evidence type="ECO:0000256" key="4">
    <source>
        <dbReference type="ARBA" id="ARBA00022694"/>
    </source>
</evidence>
<evidence type="ECO:0000313" key="11">
    <source>
        <dbReference type="Proteomes" id="UP000294743"/>
    </source>
</evidence>
<evidence type="ECO:0000256" key="8">
    <source>
        <dbReference type="HAMAP-Rule" id="MF_01161"/>
    </source>
</evidence>
<dbReference type="GO" id="GO:0005737">
    <property type="term" value="C:cytoplasm"/>
    <property type="evidence" value="ECO:0007669"/>
    <property type="project" value="UniProtKB-SubCell"/>
</dbReference>
<dbReference type="PANTHER" id="PTHR43033">
    <property type="entry name" value="TRNA(ILE)-LYSIDINE SYNTHASE-RELATED"/>
    <property type="match status" value="1"/>
</dbReference>
<keyword evidence="6 8" id="KW-0067">ATP-binding</keyword>
<dbReference type="InterPro" id="IPR012795">
    <property type="entry name" value="tRNA_Ile_lys_synt_N"/>
</dbReference>
<evidence type="ECO:0000256" key="7">
    <source>
        <dbReference type="ARBA" id="ARBA00048539"/>
    </source>
</evidence>
<comment type="similarity">
    <text evidence="8">Belongs to the tRNA(Ile)-lysidine synthase family.</text>
</comment>
<dbReference type="HAMAP" id="MF_01161">
    <property type="entry name" value="tRNA_Ile_lys_synt"/>
    <property type="match status" value="1"/>
</dbReference>
<dbReference type="GO" id="GO:0006400">
    <property type="term" value="P:tRNA modification"/>
    <property type="evidence" value="ECO:0007669"/>
    <property type="project" value="UniProtKB-UniRule"/>
</dbReference>
<dbReference type="GO" id="GO:0005524">
    <property type="term" value="F:ATP binding"/>
    <property type="evidence" value="ECO:0007669"/>
    <property type="project" value="UniProtKB-UniRule"/>
</dbReference>
<comment type="subcellular location">
    <subcellularLocation>
        <location evidence="1 8">Cytoplasm</location>
    </subcellularLocation>
</comment>
<accession>A0A4R7ZAE3</accession>
<feature type="domain" description="Lysidine-tRNA(Ile) synthetase C-terminal" evidence="9">
    <location>
        <begin position="331"/>
        <end position="391"/>
    </location>
</feature>
<protein>
    <recommendedName>
        <fullName evidence="8">tRNA(Ile)-lysidine synthase</fullName>
        <ecNumber evidence="8">6.3.4.19</ecNumber>
    </recommendedName>
    <alternativeName>
        <fullName evidence="8">tRNA(Ile)-2-lysyl-cytidine synthase</fullName>
    </alternativeName>
    <alternativeName>
        <fullName evidence="8">tRNA(Ile)-lysidine synthetase</fullName>
    </alternativeName>
</protein>
<comment type="caution">
    <text evidence="10">The sequence shown here is derived from an EMBL/GenBank/DDBJ whole genome shotgun (WGS) entry which is preliminary data.</text>
</comment>
<dbReference type="EMBL" id="SODD01000043">
    <property type="protein sequence ID" value="TDW13218.1"/>
    <property type="molecule type" value="Genomic_DNA"/>
</dbReference>
<dbReference type="Pfam" id="PF01171">
    <property type="entry name" value="ATP_bind_3"/>
    <property type="match status" value="1"/>
</dbReference>
<keyword evidence="3 8" id="KW-0436">Ligase</keyword>
<reference evidence="10 11" key="1">
    <citation type="submission" date="2019-03" db="EMBL/GenBank/DDBJ databases">
        <title>Genomic Encyclopedia of Type Strains, Phase IV (KMG-IV): sequencing the most valuable type-strain genomes for metagenomic binning, comparative biology and taxonomic classification.</title>
        <authorList>
            <person name="Goeker M."/>
        </authorList>
    </citation>
    <scope>NUCLEOTIDE SEQUENCE [LARGE SCALE GENOMIC DNA]</scope>
    <source>
        <strain evidence="10 11">DSM 28867</strain>
    </source>
</reference>
<evidence type="ECO:0000256" key="6">
    <source>
        <dbReference type="ARBA" id="ARBA00022840"/>
    </source>
</evidence>
<dbReference type="OrthoDB" id="9807403at2"/>
<dbReference type="InterPro" id="IPR012094">
    <property type="entry name" value="tRNA_Ile_lys_synt"/>
</dbReference>
<gene>
    <name evidence="8" type="primary">tilS</name>
    <name evidence="10" type="ORF">EDD63_14311</name>
</gene>
<comment type="catalytic activity">
    <reaction evidence="7 8">
        <text>cytidine(34) in tRNA(Ile2) + L-lysine + ATP = lysidine(34) in tRNA(Ile2) + AMP + diphosphate + H(+)</text>
        <dbReference type="Rhea" id="RHEA:43744"/>
        <dbReference type="Rhea" id="RHEA-COMP:10625"/>
        <dbReference type="Rhea" id="RHEA-COMP:10670"/>
        <dbReference type="ChEBI" id="CHEBI:15378"/>
        <dbReference type="ChEBI" id="CHEBI:30616"/>
        <dbReference type="ChEBI" id="CHEBI:32551"/>
        <dbReference type="ChEBI" id="CHEBI:33019"/>
        <dbReference type="ChEBI" id="CHEBI:82748"/>
        <dbReference type="ChEBI" id="CHEBI:83665"/>
        <dbReference type="ChEBI" id="CHEBI:456215"/>
        <dbReference type="EC" id="6.3.4.19"/>
    </reaction>
</comment>
<dbReference type="EC" id="6.3.4.19" evidence="8"/>
<comment type="function">
    <text evidence="8">Ligates lysine onto the cytidine present at position 34 of the AUA codon-specific tRNA(Ile) that contains the anticodon CAU, in an ATP-dependent manner. Cytidine is converted to lysidine, thus changing the amino acid specificity of the tRNA from methionine to isoleucine.</text>
</comment>
<sequence>MSNECETWVVAVSGGADSMALLDMYRNKNYQLVVAHVNYHKRDTANRDENGVCLYCKQYDIPFFAYHVKEYNPGNFQAQARNIRYQFFKEIVKQTNAKGVLVAHHQDDVLETYLMQKQRKSIPRVFGMDTDSTIKGVHVLRPLLNYSKQDLYEYCKMHNVVYYEDESNASNAYTRNRIRHEQVMKLDPMQRKTLLEEMKHANHGLQKMRQKLESHVQKELDMQVFATLNQEEQHQLLYMWLTTFSAYHQISKRYIDQLLSLHKKQSNWRHDYKRNYEIVCEYGVLKLQKKASDTYAYTYHEVQEDMTPYYQLCTQGKTIEGFYVDKQDFPIVIRSPKPGDSIQLRYGKKKVSRFFIDRKIPKKEREICPVVENANGDVIFVSGIGCDVFHYSNNLNMFVIK</sequence>
<dbReference type="SMART" id="SM00977">
    <property type="entry name" value="TilS_C"/>
    <property type="match status" value="1"/>
</dbReference>
<dbReference type="SUPFAM" id="SSF52402">
    <property type="entry name" value="Adenine nucleotide alpha hydrolases-like"/>
    <property type="match status" value="1"/>
</dbReference>
<keyword evidence="4 8" id="KW-0819">tRNA processing</keyword>
<dbReference type="InterPro" id="IPR014729">
    <property type="entry name" value="Rossmann-like_a/b/a_fold"/>
</dbReference>
<evidence type="ECO:0000259" key="9">
    <source>
        <dbReference type="SMART" id="SM00977"/>
    </source>
</evidence>
<evidence type="ECO:0000256" key="2">
    <source>
        <dbReference type="ARBA" id="ARBA00022490"/>
    </source>
</evidence>
<keyword evidence="11" id="KW-1185">Reference proteome</keyword>
<name>A0A4R7ZAE3_9FIRM</name>